<protein>
    <submittedName>
        <fullName evidence="1">Importin subunit alpha-2</fullName>
    </submittedName>
</protein>
<gene>
    <name evidence="1" type="ORF">KPL71_015334</name>
</gene>
<keyword evidence="2" id="KW-1185">Reference proteome</keyword>
<accession>A0ACB8KIE5</accession>
<sequence length="1164" mass="130101">MAEIILTIVLEVVKCLAPPAYRQISYLRESKYTSNLQNLNTEVAKLKSERVSTEHQVDEAKRKGEEIEENVENWLATANSVIEEADKFTEDEATANKRCFKGLCPNLKTRPRLSEEAERQKEAAVKVLDARPVNSISYSIIPEDTLLMPNKDFEAFESRTSILNEIIDALKNPNVNMLLIYGMGGIGKTTLAKEVARKAECDKLFDQVVFSEVSESRDVRKIQGEIADKLGLKFDEESESGRARRLYDRLKKEKRILVILDNIWENLDLLDVGIPHGDDHMGCKVLFTARSEEVLSGEMESRKNFPVGFLKEDEAWSLFTKMAGDYVEGNELKEVARDVAKECAGLPVSIVTVARALRSKSIREWKDALEQLRRPSSSNFKDVQPAAYKAIELSYNKLKRDDLKNIFLLIGYTAISSIHDLLMCGMGLGLFQGVNKIEVARNRVHTLVRTLKASCMLLDHISQKKELFSMHDVVRDVAVSIASTERNVFTATISQVFPNLEKLKVDAKHVVTNKYLFSEDLLCKLKYLYVELVDERTILSLGDFLQRLHTMKVLQIGGYGAWLPEENVENGMRVEIREAKYQLEHILMEESSVTNNLVILRVIGCHHLVNLVPSSSSFQNLTNMVVSCCERLKIVLTSSIAKTLVRLRYMEIESCDKIAEIVLGDDVVAQDEVITFRELKELKLLHLKSLTSFCPGNCAFNFLSLERLVVDDCPSMKIFSEGKLSTPKLHKVQRLGEACWDWKDDLNTTIRKASLPGMVAGVWSDDSGLQLEATTQFSKLLSIERSPQIDKVIQSGVVPRFVEFLMREDYPQLQYEAAWALSNIASGTSENIKVVIDHGAVPIFVKLLASPNDDVREQAVWALGNVAGDSSGCRDLVLGEGALIPLLAELNEHAKLSMLRIAARTLSNLCKGKPEPPFDQVRAALPALAQLIHLDDEEVLSDACVCPRLVELLGHPSPSVLTPALRTIGNIVTGDEFQIQCIINCGALPYFWDMLVHNHGESIKNEVSWIISNITAGNREQIQAVSDAGLIGPIVNLLQNAEFDTEKEAAWAISNATKFGTHEQIKYLVREGCVKPLCDLLLCADPKIVTVCLEGLENILKVGVAEMNTGTAVGDFNQYAQLVEEAEGLEKIENLRSHDDNGISEKAVEILETYWSSRVIGRGR</sequence>
<organism evidence="1 2">
    <name type="scientific">Citrus sinensis</name>
    <name type="common">Sweet orange</name>
    <name type="synonym">Citrus aurantium var. sinensis</name>
    <dbReference type="NCBI Taxonomy" id="2711"/>
    <lineage>
        <taxon>Eukaryota</taxon>
        <taxon>Viridiplantae</taxon>
        <taxon>Streptophyta</taxon>
        <taxon>Embryophyta</taxon>
        <taxon>Tracheophyta</taxon>
        <taxon>Spermatophyta</taxon>
        <taxon>Magnoliopsida</taxon>
        <taxon>eudicotyledons</taxon>
        <taxon>Gunneridae</taxon>
        <taxon>Pentapetalae</taxon>
        <taxon>rosids</taxon>
        <taxon>malvids</taxon>
        <taxon>Sapindales</taxon>
        <taxon>Rutaceae</taxon>
        <taxon>Aurantioideae</taxon>
        <taxon>Citrus</taxon>
    </lineage>
</organism>
<comment type="caution">
    <text evidence="1">The sequence shown here is derived from an EMBL/GenBank/DDBJ whole genome shotgun (WGS) entry which is preliminary data.</text>
</comment>
<reference evidence="2" key="1">
    <citation type="journal article" date="2023" name="Hortic. Res.">
        <title>A chromosome-level phased genome enabling allele-level studies in sweet orange: a case study on citrus Huanglongbing tolerance.</title>
        <authorList>
            <person name="Wu B."/>
            <person name="Yu Q."/>
            <person name="Deng Z."/>
            <person name="Duan Y."/>
            <person name="Luo F."/>
            <person name="Gmitter F. Jr."/>
        </authorList>
    </citation>
    <scope>NUCLEOTIDE SEQUENCE [LARGE SCALE GENOMIC DNA]</scope>
    <source>
        <strain evidence="2">cv. Valencia</strain>
    </source>
</reference>
<dbReference type="EMBL" id="CM039174">
    <property type="protein sequence ID" value="KAH9754133.1"/>
    <property type="molecule type" value="Genomic_DNA"/>
</dbReference>
<proteinExistence type="predicted"/>
<evidence type="ECO:0000313" key="1">
    <source>
        <dbReference type="EMBL" id="KAH9754133.1"/>
    </source>
</evidence>
<dbReference type="Proteomes" id="UP000829398">
    <property type="component" value="Chromosome 5"/>
</dbReference>
<evidence type="ECO:0000313" key="2">
    <source>
        <dbReference type="Proteomes" id="UP000829398"/>
    </source>
</evidence>
<name>A0ACB8KIE5_CITSI</name>